<sequence>MAFIADCKQQANQIVFPVFYDVDPSHVRHHNGRYKNAFSLHRSNFKEDPSKVHRWERAMEDLANSAGWDVSNRPEFKVIDNLVQAIIKEFDHDFSGYPHNLIGIQSRIQKLESILRLNSADEDVRVIGIWGMSGIGKTTQTTILYDKISHKFDGSCFIRNVNEIYKRKNDGGRTIHKFFSKRLRKKILQHVILLKYQEK</sequence>
<dbReference type="PANTHER" id="PTHR11017:SF290">
    <property type="entry name" value="ADP-RIBOSYL CYCLASE_CYCLIC ADP-RIBOSE HYDROLASE"/>
    <property type="match status" value="1"/>
</dbReference>
<dbReference type="Proteomes" id="UP001603857">
    <property type="component" value="Unassembled WGS sequence"/>
</dbReference>
<proteinExistence type="predicted"/>
<evidence type="ECO:0000313" key="3">
    <source>
        <dbReference type="Proteomes" id="UP001603857"/>
    </source>
</evidence>
<dbReference type="PANTHER" id="PTHR11017">
    <property type="entry name" value="LEUCINE-RICH REPEAT-CONTAINING PROTEIN"/>
    <property type="match status" value="1"/>
</dbReference>
<dbReference type="Gene3D" id="3.40.50.300">
    <property type="entry name" value="P-loop containing nucleotide triphosphate hydrolases"/>
    <property type="match status" value="1"/>
</dbReference>
<dbReference type="InterPro" id="IPR000157">
    <property type="entry name" value="TIR_dom"/>
</dbReference>
<evidence type="ECO:0000259" key="1">
    <source>
        <dbReference type="PROSITE" id="PS50104"/>
    </source>
</evidence>
<name>A0ABD1M718_9FABA</name>
<dbReference type="Pfam" id="PF01582">
    <property type="entry name" value="TIR"/>
    <property type="match status" value="1"/>
</dbReference>
<dbReference type="InterPro" id="IPR035897">
    <property type="entry name" value="Toll_tir_struct_dom_sf"/>
</dbReference>
<accession>A0ABD1M718</accession>
<feature type="domain" description="TIR" evidence="1">
    <location>
        <begin position="1"/>
        <end position="86"/>
    </location>
</feature>
<gene>
    <name evidence="2" type="ORF">Fmac_019186</name>
</gene>
<reference evidence="2 3" key="1">
    <citation type="submission" date="2024-08" db="EMBL/GenBank/DDBJ databases">
        <title>Insights into the chromosomal genome structure of Flemingia macrophylla.</title>
        <authorList>
            <person name="Ding Y."/>
            <person name="Zhao Y."/>
            <person name="Bi W."/>
            <person name="Wu M."/>
            <person name="Zhao G."/>
            <person name="Gong Y."/>
            <person name="Li W."/>
            <person name="Zhang P."/>
        </authorList>
    </citation>
    <scope>NUCLEOTIDE SEQUENCE [LARGE SCALE GENOMIC DNA]</scope>
    <source>
        <strain evidence="2">DYQJB</strain>
        <tissue evidence="2">Leaf</tissue>
    </source>
</reference>
<dbReference type="InterPro" id="IPR044974">
    <property type="entry name" value="Disease_R_plants"/>
</dbReference>
<dbReference type="InterPro" id="IPR027417">
    <property type="entry name" value="P-loop_NTPase"/>
</dbReference>
<dbReference type="AlphaFoldDB" id="A0ABD1M718"/>
<keyword evidence="3" id="KW-1185">Reference proteome</keyword>
<dbReference type="Gene3D" id="3.40.50.10140">
    <property type="entry name" value="Toll/interleukin-1 receptor homology (TIR) domain"/>
    <property type="match status" value="1"/>
</dbReference>
<comment type="caution">
    <text evidence="2">The sequence shown here is derived from an EMBL/GenBank/DDBJ whole genome shotgun (WGS) entry which is preliminary data.</text>
</comment>
<dbReference type="SUPFAM" id="SSF52540">
    <property type="entry name" value="P-loop containing nucleoside triphosphate hydrolases"/>
    <property type="match status" value="1"/>
</dbReference>
<dbReference type="PROSITE" id="PS50104">
    <property type="entry name" value="TIR"/>
    <property type="match status" value="1"/>
</dbReference>
<dbReference type="SUPFAM" id="SSF52200">
    <property type="entry name" value="Toll/Interleukin receptor TIR domain"/>
    <property type="match status" value="1"/>
</dbReference>
<organism evidence="2 3">
    <name type="scientific">Flemingia macrophylla</name>
    <dbReference type="NCBI Taxonomy" id="520843"/>
    <lineage>
        <taxon>Eukaryota</taxon>
        <taxon>Viridiplantae</taxon>
        <taxon>Streptophyta</taxon>
        <taxon>Embryophyta</taxon>
        <taxon>Tracheophyta</taxon>
        <taxon>Spermatophyta</taxon>
        <taxon>Magnoliopsida</taxon>
        <taxon>eudicotyledons</taxon>
        <taxon>Gunneridae</taxon>
        <taxon>Pentapetalae</taxon>
        <taxon>rosids</taxon>
        <taxon>fabids</taxon>
        <taxon>Fabales</taxon>
        <taxon>Fabaceae</taxon>
        <taxon>Papilionoideae</taxon>
        <taxon>50 kb inversion clade</taxon>
        <taxon>NPAAA clade</taxon>
        <taxon>indigoferoid/millettioid clade</taxon>
        <taxon>Phaseoleae</taxon>
        <taxon>Flemingia</taxon>
    </lineage>
</organism>
<dbReference type="EMBL" id="JBGMDY010000006">
    <property type="protein sequence ID" value="KAL2331605.1"/>
    <property type="molecule type" value="Genomic_DNA"/>
</dbReference>
<protein>
    <recommendedName>
        <fullName evidence="1">TIR domain-containing protein</fullName>
    </recommendedName>
</protein>
<evidence type="ECO:0000313" key="2">
    <source>
        <dbReference type="EMBL" id="KAL2331605.1"/>
    </source>
</evidence>